<dbReference type="eggNOG" id="COG3324">
    <property type="taxonomic scope" value="Bacteria"/>
</dbReference>
<feature type="signal peptide" evidence="1">
    <location>
        <begin position="1"/>
        <end position="21"/>
    </location>
</feature>
<dbReference type="PANTHER" id="PTHR33993">
    <property type="entry name" value="GLYOXALASE-RELATED"/>
    <property type="match status" value="1"/>
</dbReference>
<gene>
    <name evidence="3" type="ORF">HLUCCX10_05455</name>
</gene>
<dbReference type="SUPFAM" id="SSF54593">
    <property type="entry name" value="Glyoxalase/Bleomycin resistance protein/Dihydroxybiphenyl dioxygenase"/>
    <property type="match status" value="1"/>
</dbReference>
<keyword evidence="1" id="KW-0732">Signal</keyword>
<accession>A0A0P7XNZ7</accession>
<dbReference type="Gene3D" id="3.10.180.10">
    <property type="entry name" value="2,3-Dihydroxybiphenyl 1,2-Dioxygenase, domain 1"/>
    <property type="match status" value="2"/>
</dbReference>
<dbReference type="EMBL" id="LJXT01000024">
    <property type="protein sequence ID" value="KPQ18617.1"/>
    <property type="molecule type" value="Genomic_DNA"/>
</dbReference>
<sequence length="280" mass="30641">MQKILWAVIFSAFLASCSPSAAPPVLTEVSTPGYHPGRVVWYTLASPNPEVAKNFYESVFGWTTTPYGDNNRELWVFQKDQKPVALMARYKSDNNSGEWIGSISAEDVEQASSEAKSLGATILAKPVAVANQGMISYVQDPQGAHFSLIRMAGGDPEPNLASLDTFLGMELWSNNTEESQKFYSEILDYEIEMSKEGGVDYTVFKKNTLNCLVMLENPVENVRSHWLPYIRVADVNAALAKAKENGATVVLEPSADIRNGSVAIILDPTGAPLALQVYNP</sequence>
<evidence type="ECO:0000313" key="3">
    <source>
        <dbReference type="EMBL" id="KPQ18617.1"/>
    </source>
</evidence>
<comment type="caution">
    <text evidence="3">The sequence shown here is derived from an EMBL/GenBank/DDBJ whole genome shotgun (WGS) entry which is preliminary data.</text>
</comment>
<dbReference type="InterPro" id="IPR004360">
    <property type="entry name" value="Glyas_Fos-R_dOase_dom"/>
</dbReference>
<organism evidence="3 4">
    <name type="scientific">Algoriphagus marincola HL-49</name>
    <dbReference type="NCBI Taxonomy" id="1305737"/>
    <lineage>
        <taxon>Bacteria</taxon>
        <taxon>Pseudomonadati</taxon>
        <taxon>Bacteroidota</taxon>
        <taxon>Cytophagia</taxon>
        <taxon>Cytophagales</taxon>
        <taxon>Cyclobacteriaceae</taxon>
        <taxon>Algoriphagus</taxon>
    </lineage>
</organism>
<feature type="chain" id="PRO_5006145535" evidence="1">
    <location>
        <begin position="22"/>
        <end position="280"/>
    </location>
</feature>
<keyword evidence="3" id="KW-0456">Lyase</keyword>
<feature type="domain" description="Glyoxalase/fosfomycin resistance/dioxygenase" evidence="2">
    <location>
        <begin position="171"/>
        <end position="272"/>
    </location>
</feature>
<evidence type="ECO:0000259" key="2">
    <source>
        <dbReference type="Pfam" id="PF00903"/>
    </source>
</evidence>
<dbReference type="GO" id="GO:0016829">
    <property type="term" value="F:lyase activity"/>
    <property type="evidence" value="ECO:0007669"/>
    <property type="project" value="UniProtKB-KW"/>
</dbReference>
<evidence type="ECO:0000313" key="4">
    <source>
        <dbReference type="Proteomes" id="UP000050421"/>
    </source>
</evidence>
<protein>
    <submittedName>
        <fullName evidence="3">Lactoylglutathione lyase-related protein</fullName>
    </submittedName>
</protein>
<proteinExistence type="predicted"/>
<feature type="domain" description="Glyoxalase/fosfomycin resistance/dioxygenase" evidence="2">
    <location>
        <begin position="39"/>
        <end position="145"/>
    </location>
</feature>
<reference evidence="3 4" key="1">
    <citation type="submission" date="2015-09" db="EMBL/GenBank/DDBJ databases">
        <title>Identification and resolution of microdiversity through metagenomic sequencing of parallel consortia.</title>
        <authorList>
            <person name="Nelson W.C."/>
            <person name="Romine M.F."/>
            <person name="Lindemann S.R."/>
        </authorList>
    </citation>
    <scope>NUCLEOTIDE SEQUENCE [LARGE SCALE GENOMIC DNA]</scope>
    <source>
        <strain evidence="3">HL-49</strain>
    </source>
</reference>
<dbReference type="InterPro" id="IPR052164">
    <property type="entry name" value="Anthracycline_SecMetBiosynth"/>
</dbReference>
<dbReference type="PANTHER" id="PTHR33993:SF14">
    <property type="entry name" value="GB|AAF24581.1"/>
    <property type="match status" value="1"/>
</dbReference>
<evidence type="ECO:0000256" key="1">
    <source>
        <dbReference type="SAM" id="SignalP"/>
    </source>
</evidence>
<dbReference type="STRING" id="1305737.GCA_000526355_00035"/>
<name>A0A0P7XNZ7_9BACT</name>
<dbReference type="OrthoDB" id="9793039at2"/>
<dbReference type="Proteomes" id="UP000050421">
    <property type="component" value="Unassembled WGS sequence"/>
</dbReference>
<dbReference type="Pfam" id="PF00903">
    <property type="entry name" value="Glyoxalase"/>
    <property type="match status" value="2"/>
</dbReference>
<dbReference type="AlphaFoldDB" id="A0A0P7XNZ7"/>
<dbReference type="InterPro" id="IPR029068">
    <property type="entry name" value="Glyas_Bleomycin-R_OHBP_Dase"/>
</dbReference>
<dbReference type="PATRIC" id="fig|1305737.6.peg.1752"/>
<dbReference type="CDD" id="cd07247">
    <property type="entry name" value="SgaA_N_like"/>
    <property type="match status" value="2"/>
</dbReference>